<dbReference type="InterPro" id="IPR029030">
    <property type="entry name" value="Caspase-like_dom_sf"/>
</dbReference>
<dbReference type="Proteomes" id="UP000007879">
    <property type="component" value="Unassembled WGS sequence"/>
</dbReference>
<evidence type="ECO:0000313" key="2">
    <source>
        <dbReference type="Proteomes" id="UP000007879"/>
    </source>
</evidence>
<dbReference type="GeneID" id="109586429"/>
<keyword evidence="2" id="KW-1185">Reference proteome</keyword>
<dbReference type="RefSeq" id="XP_019858172.1">
    <property type="nucleotide sequence ID" value="XM_020002613.1"/>
</dbReference>
<sequence>MRCHSSPAVLRIENSQSPHLLFKTKTTPAAVSMSNAILGSSLTVTRSSRQIPLSRDLTPAEYLTPAAEEQSPNTLLLPKKHSPDFDARSVKAFYHVSEDPKIPQGYCIIINNNTQKYDDQTMKEMREVLSNRLGFHVQVYSSLTHKGIKHLL</sequence>
<dbReference type="SUPFAM" id="SSF52129">
    <property type="entry name" value="Caspase-like"/>
    <property type="match status" value="1"/>
</dbReference>
<reference evidence="2" key="1">
    <citation type="journal article" date="2010" name="Nature">
        <title>The Amphimedon queenslandica genome and the evolution of animal complexity.</title>
        <authorList>
            <person name="Srivastava M."/>
            <person name="Simakov O."/>
            <person name="Chapman J."/>
            <person name="Fahey B."/>
            <person name="Gauthier M.E."/>
            <person name="Mitros T."/>
            <person name="Richards G.S."/>
            <person name="Conaco C."/>
            <person name="Dacre M."/>
            <person name="Hellsten U."/>
            <person name="Larroux C."/>
            <person name="Putnam N.H."/>
            <person name="Stanke M."/>
            <person name="Adamska M."/>
            <person name="Darling A."/>
            <person name="Degnan S.M."/>
            <person name="Oakley T.H."/>
            <person name="Plachetzki D.C."/>
            <person name="Zhai Y."/>
            <person name="Adamski M."/>
            <person name="Calcino A."/>
            <person name="Cummins S.F."/>
            <person name="Goodstein D.M."/>
            <person name="Harris C."/>
            <person name="Jackson D.J."/>
            <person name="Leys S.P."/>
            <person name="Shu S."/>
            <person name="Woodcroft B.J."/>
            <person name="Vervoort M."/>
            <person name="Kosik K.S."/>
            <person name="Manning G."/>
            <person name="Degnan B.M."/>
            <person name="Rokhsar D.S."/>
        </authorList>
    </citation>
    <scope>NUCLEOTIDE SEQUENCE [LARGE SCALE GENOMIC DNA]</scope>
</reference>
<reference evidence="1" key="2">
    <citation type="submission" date="2024-06" db="UniProtKB">
        <authorList>
            <consortium name="EnsemblMetazoa"/>
        </authorList>
    </citation>
    <scope>IDENTIFICATION</scope>
</reference>
<dbReference type="KEGG" id="aqu:109586429"/>
<proteinExistence type="predicted"/>
<accession>A0AAN0JN14</accession>
<organism evidence="1 2">
    <name type="scientific">Amphimedon queenslandica</name>
    <name type="common">Sponge</name>
    <dbReference type="NCBI Taxonomy" id="400682"/>
    <lineage>
        <taxon>Eukaryota</taxon>
        <taxon>Metazoa</taxon>
        <taxon>Porifera</taxon>
        <taxon>Demospongiae</taxon>
        <taxon>Heteroscleromorpha</taxon>
        <taxon>Haplosclerida</taxon>
        <taxon>Niphatidae</taxon>
        <taxon>Amphimedon</taxon>
    </lineage>
</organism>
<protein>
    <submittedName>
        <fullName evidence="1">Uncharacterized protein</fullName>
    </submittedName>
</protein>
<evidence type="ECO:0000313" key="1">
    <source>
        <dbReference type="EnsemblMetazoa" id="XP_019858172.1"/>
    </source>
</evidence>
<dbReference type="EnsemblMetazoa" id="XM_020002613.1">
    <property type="protein sequence ID" value="XP_019858172.1"/>
    <property type="gene ID" value="LOC109586429"/>
</dbReference>
<dbReference type="AlphaFoldDB" id="A0AAN0JN14"/>
<dbReference type="Gene3D" id="3.40.50.1460">
    <property type="match status" value="1"/>
</dbReference>
<name>A0AAN0JN14_AMPQE</name>